<dbReference type="OMA" id="WHNLGGS"/>
<name>A0A642UU77_DIURU</name>
<keyword evidence="6 14" id="KW-0808">Transferase</keyword>
<dbReference type="GO" id="GO:0016208">
    <property type="term" value="F:AMP binding"/>
    <property type="evidence" value="ECO:0007669"/>
    <property type="project" value="TreeGrafter"/>
</dbReference>
<evidence type="ECO:0000256" key="4">
    <source>
        <dbReference type="ARBA" id="ARBA00022490"/>
    </source>
</evidence>
<dbReference type="NCBIfam" id="TIGR02478">
    <property type="entry name" value="6PF1K_euk"/>
    <property type="match status" value="1"/>
</dbReference>
<dbReference type="EMBL" id="SWFT01000044">
    <property type="protein sequence ID" value="KAA8905653.1"/>
    <property type="molecule type" value="Genomic_DNA"/>
</dbReference>
<feature type="binding site" evidence="14">
    <location>
        <position position="222"/>
    </location>
    <ligand>
        <name>ATP</name>
        <dbReference type="ChEBI" id="CHEBI:30616"/>
    </ligand>
</feature>
<feature type="binding site" description="in other chain" evidence="14">
    <location>
        <position position="672"/>
    </location>
    <ligand>
        <name>beta-D-fructose 2,6-bisphosphate</name>
        <dbReference type="ChEBI" id="CHEBI:58579"/>
        <note>allosteric activator; ligand shared between dimeric partners</note>
    </ligand>
</feature>
<keyword evidence="7 14" id="KW-0479">Metal-binding</keyword>
<dbReference type="RefSeq" id="XP_034013813.1">
    <property type="nucleotide sequence ID" value="XM_034154001.1"/>
</dbReference>
<dbReference type="InterPro" id="IPR022953">
    <property type="entry name" value="ATP_PFK"/>
</dbReference>
<dbReference type="Pfam" id="PF18468">
    <property type="entry name" value="Pfk_N"/>
    <property type="match status" value="1"/>
</dbReference>
<feature type="binding site" evidence="14">
    <location>
        <position position="767"/>
    </location>
    <ligand>
        <name>beta-D-fructose 2,6-bisphosphate</name>
        <dbReference type="ChEBI" id="CHEBI:58579"/>
        <note>allosteric activator; ligand shared between dimeric partners</note>
    </ligand>
</feature>
<feature type="binding site" description="in other chain" evidence="14">
    <location>
        <position position="939"/>
    </location>
    <ligand>
        <name>beta-D-fructose 2,6-bisphosphate</name>
        <dbReference type="ChEBI" id="CHEBI:58579"/>
        <note>allosteric activator; ligand shared between dimeric partners</note>
    </ligand>
</feature>
<evidence type="ECO:0000256" key="8">
    <source>
        <dbReference type="ARBA" id="ARBA00022741"/>
    </source>
</evidence>
<dbReference type="GO" id="GO:0055082">
    <property type="term" value="P:intracellular chemical homeostasis"/>
    <property type="evidence" value="ECO:0007669"/>
    <property type="project" value="UniProtKB-ARBA"/>
</dbReference>
<dbReference type="InterPro" id="IPR035966">
    <property type="entry name" value="PKF_sf"/>
</dbReference>
<dbReference type="InterPro" id="IPR000023">
    <property type="entry name" value="Phosphofructokinase_dom"/>
</dbReference>
<keyword evidence="4 14" id="KW-0963">Cytoplasm</keyword>
<evidence type="ECO:0000256" key="12">
    <source>
        <dbReference type="ARBA" id="ARBA00023152"/>
    </source>
</evidence>
<keyword evidence="9 14" id="KW-0418">Kinase</keyword>
<comment type="catalytic activity">
    <reaction evidence="13 14 15">
        <text>beta-D-fructose 6-phosphate + ATP = beta-D-fructose 1,6-bisphosphate + ADP + H(+)</text>
        <dbReference type="Rhea" id="RHEA:16109"/>
        <dbReference type="ChEBI" id="CHEBI:15378"/>
        <dbReference type="ChEBI" id="CHEBI:30616"/>
        <dbReference type="ChEBI" id="CHEBI:32966"/>
        <dbReference type="ChEBI" id="CHEBI:57634"/>
        <dbReference type="ChEBI" id="CHEBI:456216"/>
        <dbReference type="EC" id="2.7.1.11"/>
    </reaction>
</comment>
<feature type="binding site" description="in other chain" evidence="14">
    <location>
        <begin position="729"/>
        <end position="733"/>
    </location>
    <ligand>
        <name>beta-D-fructose 2,6-bisphosphate</name>
        <dbReference type="ChEBI" id="CHEBI:58579"/>
        <note>allosteric activator; ligand shared between dimeric partners</note>
    </ligand>
</feature>
<evidence type="ECO:0000256" key="5">
    <source>
        <dbReference type="ARBA" id="ARBA00022533"/>
    </source>
</evidence>
<evidence type="ECO:0000256" key="14">
    <source>
        <dbReference type="HAMAP-Rule" id="MF_03184"/>
    </source>
</evidence>
<dbReference type="GO" id="GO:0005945">
    <property type="term" value="C:6-phosphofructokinase complex"/>
    <property type="evidence" value="ECO:0007669"/>
    <property type="project" value="TreeGrafter"/>
</dbReference>
<feature type="domain" description="Phosphofructokinase" evidence="16">
    <location>
        <begin position="602"/>
        <end position="887"/>
    </location>
</feature>
<dbReference type="Gene3D" id="3.40.50.450">
    <property type="match status" value="2"/>
</dbReference>
<comment type="activity regulation">
    <text evidence="14">Allosterically activated by ADP, AMP, or fructose 2,6-bisphosphate, and allosterically inhibited by ATP or citrate.</text>
</comment>
<gene>
    <name evidence="18" type="ORF">DIURU_001456</name>
</gene>
<dbReference type="GO" id="GO:0006002">
    <property type="term" value="P:fructose 6-phosphate metabolic process"/>
    <property type="evidence" value="ECO:0007669"/>
    <property type="project" value="InterPro"/>
</dbReference>
<feature type="binding site" description="in other chain" evidence="14">
    <location>
        <begin position="495"/>
        <end position="498"/>
    </location>
    <ligand>
        <name>substrate</name>
        <note>ligand shared between dimeric partners</note>
    </ligand>
</feature>
<feature type="binding site" evidence="14">
    <location>
        <position position="860"/>
    </location>
    <ligand>
        <name>beta-D-fructose 2,6-bisphosphate</name>
        <dbReference type="ChEBI" id="CHEBI:58579"/>
        <note>allosteric activator; ligand shared between dimeric partners</note>
    </ligand>
</feature>
<feature type="binding site" description="in other chain" evidence="14">
    <location>
        <position position="462"/>
    </location>
    <ligand>
        <name>substrate</name>
        <note>ligand shared between dimeric partners</note>
    </ligand>
</feature>
<evidence type="ECO:0000256" key="15">
    <source>
        <dbReference type="PIRNR" id="PIRNR000533"/>
    </source>
</evidence>
<comment type="caution">
    <text evidence="14">Lacks conserved residue(s) required for the propagation of feature annotation.</text>
</comment>
<accession>A0A642UU77</accession>
<feature type="region of interest" description="Interdomain linker" evidence="14">
    <location>
        <begin position="588"/>
        <end position="601"/>
    </location>
</feature>
<feature type="binding site" evidence="14">
    <location>
        <position position="316"/>
    </location>
    <ligand>
        <name>Mg(2+)</name>
        <dbReference type="ChEBI" id="CHEBI:18420"/>
        <note>catalytic</note>
    </ligand>
</feature>
<dbReference type="PROSITE" id="PS00433">
    <property type="entry name" value="PHOSPHOFRUCTOKINASE"/>
    <property type="match status" value="1"/>
</dbReference>
<comment type="caution">
    <text evidence="18">The sequence shown here is derived from an EMBL/GenBank/DDBJ whole genome shotgun (WGS) entry which is preliminary data.</text>
</comment>
<keyword evidence="8 14" id="KW-0547">Nucleotide-binding</keyword>
<feature type="binding site" description="in other chain" evidence="14">
    <location>
        <position position="834"/>
    </location>
    <ligand>
        <name>beta-D-fructose 2,6-bisphosphate</name>
        <dbReference type="ChEBI" id="CHEBI:58579"/>
        <note>allosteric activator; ligand shared between dimeric partners</note>
    </ligand>
</feature>
<reference evidence="18 19" key="1">
    <citation type="submission" date="2019-07" db="EMBL/GenBank/DDBJ databases">
        <title>Genome assembly of two rare yeast pathogens: Diutina rugosa and Trichomonascus ciferrii.</title>
        <authorList>
            <person name="Mixao V."/>
            <person name="Saus E."/>
            <person name="Hansen A."/>
            <person name="Lass-Flor C."/>
            <person name="Gabaldon T."/>
        </authorList>
    </citation>
    <scope>NUCLEOTIDE SEQUENCE [LARGE SCALE GENOMIC DNA]</scope>
    <source>
        <strain evidence="18 19">CBS 613</strain>
    </source>
</reference>
<dbReference type="SUPFAM" id="SSF53784">
    <property type="entry name" value="Phosphofructokinase"/>
    <property type="match status" value="2"/>
</dbReference>
<dbReference type="PRINTS" id="PR00476">
    <property type="entry name" value="PHFRCTKINASE"/>
</dbReference>
<feature type="binding site" evidence="14">
    <location>
        <position position="489"/>
    </location>
    <ligand>
        <name>substrate</name>
        <note>ligand shared between dimeric partners</note>
    </ligand>
</feature>
<evidence type="ECO:0000256" key="9">
    <source>
        <dbReference type="ARBA" id="ARBA00022777"/>
    </source>
</evidence>
<comment type="subunit">
    <text evidence="14">Homotetramer.</text>
</comment>
<dbReference type="GO" id="GO:0042802">
    <property type="term" value="F:identical protein binding"/>
    <property type="evidence" value="ECO:0007669"/>
    <property type="project" value="TreeGrafter"/>
</dbReference>
<dbReference type="GO" id="GO:0030388">
    <property type="term" value="P:fructose 1,6-bisphosphate metabolic process"/>
    <property type="evidence" value="ECO:0007669"/>
    <property type="project" value="TreeGrafter"/>
</dbReference>
<dbReference type="FunFam" id="3.40.50.460:FF:000007">
    <property type="entry name" value="ATP-dependent 6-phosphofructokinase"/>
    <property type="match status" value="1"/>
</dbReference>
<dbReference type="GO" id="GO:0070095">
    <property type="term" value="F:fructose-6-phosphate binding"/>
    <property type="evidence" value="ECO:0007669"/>
    <property type="project" value="TreeGrafter"/>
</dbReference>
<keyword evidence="11 14" id="KW-0460">Magnesium</keyword>
<keyword evidence="10 14" id="KW-0067">ATP-binding</keyword>
<dbReference type="GO" id="GO:0005739">
    <property type="term" value="C:mitochondrion"/>
    <property type="evidence" value="ECO:0007669"/>
    <property type="project" value="TreeGrafter"/>
</dbReference>
<comment type="function">
    <text evidence="14">Catalyzes the phosphorylation of D-fructose 6-phosphate to fructose 1,6-bisphosphate by ATP, the first committing step of glycolysis.</text>
</comment>
<dbReference type="AlphaFoldDB" id="A0A642UU77"/>
<dbReference type="OrthoDB" id="537915at2759"/>
<dbReference type="Pfam" id="PF00365">
    <property type="entry name" value="PFK"/>
    <property type="match status" value="2"/>
</dbReference>
<dbReference type="InterPro" id="IPR040712">
    <property type="entry name" value="Pfk_N"/>
</dbReference>
<comment type="similarity">
    <text evidence="15">Belongs to the phosphofructokinase type A (PFKA) family. ATP-dependent PFK group I subfamily. Eukaryotic two domain clade "E" sub-subfamily.</text>
</comment>
<feature type="binding site" evidence="14">
    <location>
        <begin position="315"/>
        <end position="318"/>
    </location>
    <ligand>
        <name>ATP</name>
        <dbReference type="ChEBI" id="CHEBI:30616"/>
    </ligand>
</feature>
<dbReference type="PANTHER" id="PTHR13697">
    <property type="entry name" value="PHOSPHOFRUCTOKINASE"/>
    <property type="match status" value="1"/>
</dbReference>
<dbReference type="Proteomes" id="UP000449547">
    <property type="component" value="Unassembled WGS sequence"/>
</dbReference>
<feature type="binding site" evidence="14">
    <location>
        <begin position="285"/>
        <end position="286"/>
    </location>
    <ligand>
        <name>ATP</name>
        <dbReference type="ChEBI" id="CHEBI:30616"/>
    </ligand>
</feature>
<protein>
    <recommendedName>
        <fullName evidence="14">ATP-dependent 6-phosphofructokinase</fullName>
        <shortName evidence="14">ATP-PFK</shortName>
        <shortName evidence="14">Phosphofructokinase</shortName>
        <ecNumber evidence="14">2.7.1.11</ecNumber>
    </recommendedName>
    <alternativeName>
        <fullName evidence="14">Phosphohexokinase</fullName>
    </alternativeName>
</protein>
<comment type="similarity">
    <text evidence="14">Belongs to the phosphofructokinase type A (PFKA) family. ATP-dependent PFK group I subfamily. Eukaryotic two domain clade 'E' sub-subfamily.</text>
</comment>
<dbReference type="InterPro" id="IPR015912">
    <property type="entry name" value="Phosphofructokinase_CS"/>
</dbReference>
<feature type="region of interest" description="C-terminal regulatory PFK domain 2" evidence="14">
    <location>
        <begin position="602"/>
        <end position="996"/>
    </location>
</feature>
<evidence type="ECO:0000256" key="2">
    <source>
        <dbReference type="ARBA" id="ARBA00004496"/>
    </source>
</evidence>
<evidence type="ECO:0000259" key="16">
    <source>
        <dbReference type="Pfam" id="PF00365"/>
    </source>
</evidence>
<comment type="subcellular location">
    <subcellularLocation>
        <location evidence="2 14">Cytoplasm</location>
    </subcellularLocation>
</comment>
<feature type="binding site" description="in other chain" evidence="14">
    <location>
        <begin position="405"/>
        <end position="407"/>
    </location>
    <ligand>
        <name>substrate</name>
        <note>ligand shared between dimeric partners</note>
    </ligand>
</feature>
<evidence type="ECO:0000259" key="17">
    <source>
        <dbReference type="Pfam" id="PF18468"/>
    </source>
</evidence>
<proteinExistence type="inferred from homology"/>
<feature type="binding site" description="in other chain" evidence="14">
    <location>
        <begin position="361"/>
        <end position="363"/>
    </location>
    <ligand>
        <name>substrate</name>
        <note>ligand shared between dimeric partners</note>
    </ligand>
</feature>
<keyword evidence="12 14" id="KW-0324">Glycolysis</keyword>
<feature type="binding site" evidence="14">
    <location>
        <position position="398"/>
    </location>
    <ligand>
        <name>substrate</name>
        <note>ligand shared between dimeric partners</note>
    </ligand>
</feature>
<evidence type="ECO:0000256" key="6">
    <source>
        <dbReference type="ARBA" id="ARBA00022679"/>
    </source>
</evidence>
<organism evidence="18 19">
    <name type="scientific">Diutina rugosa</name>
    <name type="common">Yeast</name>
    <name type="synonym">Candida rugosa</name>
    <dbReference type="NCBI Taxonomy" id="5481"/>
    <lineage>
        <taxon>Eukaryota</taxon>
        <taxon>Fungi</taxon>
        <taxon>Dikarya</taxon>
        <taxon>Ascomycota</taxon>
        <taxon>Saccharomycotina</taxon>
        <taxon>Pichiomycetes</taxon>
        <taxon>Debaryomycetaceae</taxon>
        <taxon>Diutina</taxon>
    </lineage>
</organism>
<evidence type="ECO:0000256" key="13">
    <source>
        <dbReference type="ARBA" id="ARBA00048070"/>
    </source>
</evidence>
<feature type="domain" description="Phosphofructokinase" evidence="16">
    <location>
        <begin position="214"/>
        <end position="521"/>
    </location>
</feature>
<sequence>MSVSLSYASIVVTNEKKLEELYHFYTRLGFRLTKSYSKAGLSTHPAPEEGKSTLIGIASDSIRELWLESFPLQDTDAATGKIKPWQEMSVYQGDVSEALGVASVLKLRLSSLETPEELVSKHQFYFFTTNLDQVQSILERPFVDDHTIYAEDPVGTELIFSTKPTPTSQLSFSDPESYLDHRKQEIMQRQTRRGSTVGLAPVRSELERRKPRRKIAVMTSGGDAPGMNPAVRAVVRSGIYYGCDVFAICEGYSGMVKGGDYIKQMTWSDVRGLLHKGGTAIGTARCKEFREREGRLEGAFNLISHGIDGLIVIGGDGSLTGADALRQEWPSLVAELESKGRIDKATAERNQTLTIAGLVGSIDNDMAMTDSTIGASSALARICELVDYIDATAQSHSRAFVVEVMGRHCGWLGLMSGIACGADYIFIPEHPPSAKTWKKELMDICKRHREKGRRKTTVIVSEGAIDDELNPISSETVKEVLVELGLDTRITKLGHVQRGGAADAHDRLMATLQGVEAVKAVLNSTPDTPSPMISMKDATISCKPLMQAVEQTKQVAKYIEAKQFDKAMSLRESGFSDALKAFCDISHGDDGSQLLPEDQRLNIGIIHVGAPSAGLNAATRAAALVCLAKGHRLYAIYGGFSGLIDNGKVKQLEWLDVEEWHNQGGSEIGTNRSLPSLDYGKVAYYFQKYKFDGLMILGGFEAFTSLHQLHSKRKDYPIFSMPMVVVPATISNNVPGTEYSMGSNTCLDELVRYCDAVNQSASASRRRVFVVEVMGGHSGYVASYCGLVTGALAIYTPEERVSLHTLEEDIQLLTQSFADDRGEDNNGKLIIRNEQASTVYTTDLVADIIREQAKGRFETRTAIPGYVQQGYTPSPLDRIYAVKLATHGLGYITSEAAKGDITIGDEAPCRAKVVGIVRSKNVLSSIDEVWNNDANVALRKGKTVHWSQINKVSDMLSGRLLLRQHKEVEMNRAVRHAYEVEVHEYQQEASATTKVK</sequence>
<feature type="active site" description="Proton acceptor" evidence="14">
    <location>
        <position position="363"/>
    </location>
</feature>
<dbReference type="HAMAP" id="MF_03184">
    <property type="entry name" value="Phosphofructokinase_I_E"/>
    <property type="match status" value="1"/>
</dbReference>
<dbReference type="InterPro" id="IPR009161">
    <property type="entry name" value="6-Pfructokinase_euk"/>
</dbReference>
<keyword evidence="5 14" id="KW-0021">Allosteric enzyme</keyword>
<dbReference type="GO" id="GO:0048029">
    <property type="term" value="F:monosaccharide binding"/>
    <property type="evidence" value="ECO:0007669"/>
    <property type="project" value="TreeGrafter"/>
</dbReference>
<dbReference type="EC" id="2.7.1.11" evidence="14"/>
<dbReference type="Gene3D" id="3.10.180.90">
    <property type="match status" value="1"/>
</dbReference>
<evidence type="ECO:0000256" key="3">
    <source>
        <dbReference type="ARBA" id="ARBA00004679"/>
    </source>
</evidence>
<keyword evidence="19" id="KW-1185">Reference proteome</keyword>
<evidence type="ECO:0000256" key="1">
    <source>
        <dbReference type="ARBA" id="ARBA00001946"/>
    </source>
</evidence>
<dbReference type="FunFam" id="3.40.50.460:FF:000008">
    <property type="entry name" value="ATP-dependent 6-phosphofructokinase"/>
    <property type="match status" value="1"/>
</dbReference>
<dbReference type="VEuPathDB" id="FungiDB:DIURU_001456"/>
<feature type="binding site" description="in other chain" evidence="14">
    <location>
        <begin position="774"/>
        <end position="776"/>
    </location>
    <ligand>
        <name>beta-D-fructose 2,6-bisphosphate</name>
        <dbReference type="ChEBI" id="CHEBI:58579"/>
        <note>allosteric activator; ligand shared between dimeric partners</note>
    </ligand>
</feature>
<dbReference type="UniPathway" id="UPA00109">
    <property type="reaction ID" value="UER00182"/>
</dbReference>
<dbReference type="GO" id="GO:0003872">
    <property type="term" value="F:6-phosphofructokinase activity"/>
    <property type="evidence" value="ECO:0007669"/>
    <property type="project" value="UniProtKB-UniRule"/>
</dbReference>
<dbReference type="Gene3D" id="3.40.50.460">
    <property type="entry name" value="Phosphofructokinase domain"/>
    <property type="match status" value="2"/>
</dbReference>
<dbReference type="GO" id="GO:0005524">
    <property type="term" value="F:ATP binding"/>
    <property type="evidence" value="ECO:0007669"/>
    <property type="project" value="UniProtKB-KW"/>
</dbReference>
<comment type="pathway">
    <text evidence="3 14 15">Carbohydrate degradation; glycolysis; D-glyceraldehyde 3-phosphate and glycerone phosphate from D-glucose: step 3/4.</text>
</comment>
<dbReference type="GeneID" id="54780109"/>
<dbReference type="GO" id="GO:0061621">
    <property type="term" value="P:canonical glycolysis"/>
    <property type="evidence" value="ECO:0007669"/>
    <property type="project" value="TreeGrafter"/>
</dbReference>
<comment type="cofactor">
    <cofactor evidence="1 14">
        <name>Mg(2+)</name>
        <dbReference type="ChEBI" id="CHEBI:18420"/>
    </cofactor>
</comment>
<dbReference type="PANTHER" id="PTHR13697:SF57">
    <property type="entry name" value="ATP-DEPENDENT 6-PHOSPHOFRUCTOKINASE SUBUNIT ALPHA"/>
    <property type="match status" value="1"/>
</dbReference>
<dbReference type="PIRSF" id="PIRSF000533">
    <property type="entry name" value="ATP_PFK_euk"/>
    <property type="match status" value="1"/>
</dbReference>
<evidence type="ECO:0000256" key="10">
    <source>
        <dbReference type="ARBA" id="ARBA00022840"/>
    </source>
</evidence>
<evidence type="ECO:0000256" key="7">
    <source>
        <dbReference type="ARBA" id="ARBA00022723"/>
    </source>
</evidence>
<evidence type="ECO:0000313" key="19">
    <source>
        <dbReference type="Proteomes" id="UP000449547"/>
    </source>
</evidence>
<feature type="domain" description="Phosphofructokinase N-terminal" evidence="17">
    <location>
        <begin position="4"/>
        <end position="109"/>
    </location>
</feature>
<evidence type="ECO:0000256" key="11">
    <source>
        <dbReference type="ARBA" id="ARBA00022842"/>
    </source>
</evidence>
<feature type="region of interest" description="N-terminal catalytic PFK domain 1" evidence="14">
    <location>
        <begin position="1"/>
        <end position="587"/>
    </location>
</feature>
<evidence type="ECO:0000313" key="18">
    <source>
        <dbReference type="EMBL" id="KAA8905653.1"/>
    </source>
</evidence>
<dbReference type="GO" id="GO:0046872">
    <property type="term" value="F:metal ion binding"/>
    <property type="evidence" value="ECO:0007669"/>
    <property type="project" value="UniProtKB-KW"/>
</dbReference>